<dbReference type="AlphaFoldDB" id="A0A455WEC4"/>
<protein>
    <recommendedName>
        <fullName evidence="3">DUF2894 domain-containing protein</fullName>
    </recommendedName>
</protein>
<dbReference type="InterPro" id="IPR021549">
    <property type="entry name" value="DUF2894"/>
</dbReference>
<name>A0A455WEC4_MARNT</name>
<sequence>MMNQASSPSLLDNLRRQGADRFDPVRFRYLESFERRLRANGLQQGGHWRKLEQAISDYQARLEGAEQPRQAPAAPEPSPISFLLDRLNQTTETPAEAPRSTLEQRVFGETSELEQTRTTSSSNSPQPLRAMIRARADQGTQALQERIRHGIESTPKEAGPMNAHRLVSRALKEMQTLSPEYLDRFARYTDTLLALERLAKRGLEKNL</sequence>
<evidence type="ECO:0008006" key="3">
    <source>
        <dbReference type="Google" id="ProtNLM"/>
    </source>
</evidence>
<dbReference type="EMBL" id="AP019537">
    <property type="protein sequence ID" value="BBJ05217.1"/>
    <property type="molecule type" value="Genomic_DNA"/>
</dbReference>
<evidence type="ECO:0000313" key="2">
    <source>
        <dbReference type="EMBL" id="BBJ05217.1"/>
    </source>
</evidence>
<dbReference type="Pfam" id="PF11445">
    <property type="entry name" value="DUF2894"/>
    <property type="match status" value="1"/>
</dbReference>
<evidence type="ECO:0000256" key="1">
    <source>
        <dbReference type="SAM" id="MobiDB-lite"/>
    </source>
</evidence>
<organism evidence="2">
    <name type="scientific">Marinobacter nauticus</name>
    <name type="common">Marinobacter hydrocarbonoclasticus</name>
    <name type="synonym">Marinobacter aquaeolei</name>
    <dbReference type="NCBI Taxonomy" id="2743"/>
    <lineage>
        <taxon>Bacteria</taxon>
        <taxon>Pseudomonadati</taxon>
        <taxon>Pseudomonadota</taxon>
        <taxon>Gammaproteobacteria</taxon>
        <taxon>Pseudomonadales</taxon>
        <taxon>Marinobacteraceae</taxon>
        <taxon>Marinobacter</taxon>
    </lineage>
</organism>
<gene>
    <name evidence="2" type="ORF">YBY_30660</name>
</gene>
<reference evidence="2" key="1">
    <citation type="submission" date="2019-03" db="EMBL/GenBank/DDBJ databases">
        <title>Whole genome analysis of nitrate-reducing bacteria Marinobacter hydrocarbonoclasticus YB03.</title>
        <authorList>
            <person name="Azam A.H."/>
            <person name="Yuk S.R."/>
            <person name="Kamarisima K."/>
            <person name="Miyanaga K."/>
            <person name="Tanji Y."/>
        </authorList>
    </citation>
    <scope>NUCLEOTIDE SEQUENCE</scope>
    <source>
        <strain evidence="2">YB03</strain>
    </source>
</reference>
<feature type="region of interest" description="Disordered" evidence="1">
    <location>
        <begin position="90"/>
        <end position="128"/>
    </location>
</feature>
<feature type="compositionally biased region" description="Polar residues" evidence="1">
    <location>
        <begin position="116"/>
        <end position="126"/>
    </location>
</feature>
<accession>A0A455WEC4</accession>
<proteinExistence type="predicted"/>